<organism evidence="1 2">
    <name type="scientific">Zhouia amylolytica</name>
    <dbReference type="NCBI Taxonomy" id="376730"/>
    <lineage>
        <taxon>Bacteria</taxon>
        <taxon>Pseudomonadati</taxon>
        <taxon>Bacteroidota</taxon>
        <taxon>Flavobacteriia</taxon>
        <taxon>Flavobacteriales</taxon>
        <taxon>Flavobacteriaceae</taxon>
        <taxon>Zhouia</taxon>
    </lineage>
</organism>
<evidence type="ECO:0000313" key="2">
    <source>
        <dbReference type="Proteomes" id="UP000183209"/>
    </source>
</evidence>
<sequence>IPFHSALVAESPIPCLTSFLYGNTKRIGLKPKSSFKFQILFYTFEPETLGVLTLSAEMMTLGT</sequence>
<accession>A0A1I6SBM0</accession>
<dbReference type="EMBL" id="FPAG01000004">
    <property type="protein sequence ID" value="SFS74270.1"/>
    <property type="molecule type" value="Genomic_DNA"/>
</dbReference>
<reference evidence="1 2" key="1">
    <citation type="submission" date="2016-10" db="EMBL/GenBank/DDBJ databases">
        <authorList>
            <person name="de Groot N.N."/>
        </authorList>
    </citation>
    <scope>NUCLEOTIDE SEQUENCE [LARGE SCALE GENOMIC DNA]</scope>
    <source>
        <strain evidence="1 2">CGMCC 1.6114</strain>
    </source>
</reference>
<name>A0A1I6SBM0_9FLAO</name>
<dbReference type="Proteomes" id="UP000183209">
    <property type="component" value="Unassembled WGS sequence"/>
</dbReference>
<feature type="non-terminal residue" evidence="1">
    <location>
        <position position="1"/>
    </location>
</feature>
<dbReference type="AlphaFoldDB" id="A0A1I6SBM0"/>
<protein>
    <submittedName>
        <fullName evidence="1">Uncharacterized protein</fullName>
    </submittedName>
</protein>
<gene>
    <name evidence="1" type="ORF">SAMN04487906_1512</name>
</gene>
<evidence type="ECO:0000313" key="1">
    <source>
        <dbReference type="EMBL" id="SFS74270.1"/>
    </source>
</evidence>
<proteinExistence type="predicted"/>